<organism evidence="4 5">
    <name type="scientific">Roseateles depolymerans</name>
    <dbReference type="NCBI Taxonomy" id="76731"/>
    <lineage>
        <taxon>Bacteria</taxon>
        <taxon>Pseudomonadati</taxon>
        <taxon>Pseudomonadota</taxon>
        <taxon>Betaproteobacteria</taxon>
        <taxon>Burkholderiales</taxon>
        <taxon>Sphaerotilaceae</taxon>
        <taxon>Roseateles</taxon>
    </lineage>
</organism>
<dbReference type="KEGG" id="rdp:RD2015_2396"/>
<protein>
    <submittedName>
        <fullName evidence="4">Methyl-accepting chemotaxis protein I, serine sensor receptor</fullName>
    </submittedName>
</protein>
<comment type="subcellular location">
    <subcellularLocation>
        <location evidence="1">Membrane</location>
    </subcellularLocation>
</comment>
<dbReference type="FunFam" id="1.10.287.950:FF:000001">
    <property type="entry name" value="Methyl-accepting chemotaxis sensory transducer"/>
    <property type="match status" value="1"/>
</dbReference>
<dbReference type="Proteomes" id="UP000060699">
    <property type="component" value="Chromosome"/>
</dbReference>
<dbReference type="InterPro" id="IPR004090">
    <property type="entry name" value="Chemotax_Me-accpt_rcpt"/>
</dbReference>
<keyword evidence="4" id="KW-0675">Receptor</keyword>
<dbReference type="SMART" id="SM00304">
    <property type="entry name" value="HAMP"/>
    <property type="match status" value="1"/>
</dbReference>
<dbReference type="SUPFAM" id="SSF58104">
    <property type="entry name" value="Methyl-accepting chemotaxis protein (MCP) signaling domain"/>
    <property type="match status" value="1"/>
</dbReference>
<keyword evidence="5" id="KW-1185">Reference proteome</keyword>
<dbReference type="GO" id="GO:0006935">
    <property type="term" value="P:chemotaxis"/>
    <property type="evidence" value="ECO:0007669"/>
    <property type="project" value="InterPro"/>
</dbReference>
<dbReference type="Pfam" id="PF00672">
    <property type="entry name" value="HAMP"/>
    <property type="match status" value="1"/>
</dbReference>
<dbReference type="PATRIC" id="fig|76731.3.peg.2454"/>
<keyword evidence="2" id="KW-0488">Methylation</keyword>
<dbReference type="PANTHER" id="PTHR43531">
    <property type="entry name" value="PROTEIN ICFG"/>
    <property type="match status" value="1"/>
</dbReference>
<dbReference type="PANTHER" id="PTHR43531:SF14">
    <property type="entry name" value="METHYL-ACCEPTING CHEMOTAXIS PROTEIN I-RELATED"/>
    <property type="match status" value="1"/>
</dbReference>
<dbReference type="Gene3D" id="1.10.287.950">
    <property type="entry name" value="Methyl-accepting chemotaxis protein"/>
    <property type="match status" value="1"/>
</dbReference>
<dbReference type="InterPro" id="IPR004089">
    <property type="entry name" value="MCPsignal_dom"/>
</dbReference>
<comment type="similarity">
    <text evidence="3">Belongs to the methyl-accepting chemotaxis (MCP) protein family.</text>
</comment>
<dbReference type="GO" id="GO:0007165">
    <property type="term" value="P:signal transduction"/>
    <property type="evidence" value="ECO:0007669"/>
    <property type="project" value="InterPro"/>
</dbReference>
<evidence type="ECO:0000256" key="2">
    <source>
        <dbReference type="ARBA" id="ARBA00022481"/>
    </source>
</evidence>
<evidence type="ECO:0000313" key="5">
    <source>
        <dbReference type="Proteomes" id="UP000060699"/>
    </source>
</evidence>
<sequence length="508" mass="53936">MNLRHKLPLAIAMALILTLAAGLFGLWTAHQSLGTFQNDVQGHAAAERVAADVESHFKGQIQEWKDVLLRGSDAALFEKHWAGFQAHEKAVQEQTAVLKGMLADPDLRQQVEQFQAQHQKMAAGFRTGLDKFQMVGFDSSVGDMAVKGVDREPAQQLQQLKTAIAQQSRAVADKAYAFGTQAIWLSFSMMVVAAVLGVFIAWRITRAVVRPLEQAVSVATAVAQGNLVETITTDRSDEVGQLLRALAAMQADLSALVNEVRGNAEQVASASSEIAAGNGNLAERTEHQASALLTTVTSMEELAGGVRNNDVHAQQAHQLAQQASEVATRGGQAIAAVIGTMSSIQDASQRVVPIIEVIDGIAFQTNILALNAAIEAARAGSQGRGFAVVAGEVRSLAQRSSSAAREIRELILASTARVSAGAQEVEGASVTIRDVESSIGRLSGLIQAISASSAQQSAEVGQVNEAIRRLEHGTQQNAAMVEETSAAAESLRRRSEQLVALMAKFRTA</sequence>
<gene>
    <name evidence="4" type="ORF">RD2015_2396</name>
</gene>
<dbReference type="InterPro" id="IPR003660">
    <property type="entry name" value="HAMP_dom"/>
</dbReference>
<dbReference type="SMART" id="SM00283">
    <property type="entry name" value="MA"/>
    <property type="match status" value="1"/>
</dbReference>
<dbReference type="InterPro" id="IPR051310">
    <property type="entry name" value="MCP_chemotaxis"/>
</dbReference>
<accession>A0A0U3LKD9</accession>
<dbReference type="OrthoDB" id="1884279at2"/>
<evidence type="ECO:0000256" key="3">
    <source>
        <dbReference type="ARBA" id="ARBA00029447"/>
    </source>
</evidence>
<dbReference type="PROSITE" id="PS50111">
    <property type="entry name" value="CHEMOTAXIS_TRANSDUC_2"/>
    <property type="match status" value="1"/>
</dbReference>
<dbReference type="PROSITE" id="PS50885">
    <property type="entry name" value="HAMP"/>
    <property type="match status" value="1"/>
</dbReference>
<evidence type="ECO:0000313" key="4">
    <source>
        <dbReference type="EMBL" id="ALV06866.1"/>
    </source>
</evidence>
<dbReference type="PRINTS" id="PR00260">
    <property type="entry name" value="CHEMTRNSDUCR"/>
</dbReference>
<dbReference type="EMBL" id="CP013729">
    <property type="protein sequence ID" value="ALV06866.1"/>
    <property type="molecule type" value="Genomic_DNA"/>
</dbReference>
<dbReference type="GO" id="GO:0005886">
    <property type="term" value="C:plasma membrane"/>
    <property type="evidence" value="ECO:0007669"/>
    <property type="project" value="TreeGrafter"/>
</dbReference>
<reference evidence="4 5" key="1">
    <citation type="submission" date="2015-12" db="EMBL/GenBank/DDBJ databases">
        <title>Complete genome of Roseateles depolymerans KCTC 42856.</title>
        <authorList>
            <person name="Kim K.M."/>
        </authorList>
    </citation>
    <scope>NUCLEOTIDE SEQUENCE [LARGE SCALE GENOMIC DNA]</scope>
    <source>
        <strain evidence="4 5">KCTC 42856</strain>
    </source>
</reference>
<dbReference type="CDD" id="cd06225">
    <property type="entry name" value="HAMP"/>
    <property type="match status" value="1"/>
</dbReference>
<dbReference type="GO" id="GO:0004888">
    <property type="term" value="F:transmembrane signaling receptor activity"/>
    <property type="evidence" value="ECO:0007669"/>
    <property type="project" value="InterPro"/>
</dbReference>
<evidence type="ECO:0000256" key="1">
    <source>
        <dbReference type="ARBA" id="ARBA00004370"/>
    </source>
</evidence>
<name>A0A0U3LKD9_9BURK</name>
<dbReference type="RefSeq" id="WP_058935082.1">
    <property type="nucleotide sequence ID" value="NZ_CP013729.1"/>
</dbReference>
<dbReference type="Pfam" id="PF00015">
    <property type="entry name" value="MCPsignal"/>
    <property type="match status" value="1"/>
</dbReference>
<proteinExistence type="inferred from homology"/>
<dbReference type="STRING" id="76731.RD2015_2396"/>
<dbReference type="AlphaFoldDB" id="A0A0U3LKD9"/>